<comment type="caution">
    <text evidence="1">The sequence shown here is derived from an EMBL/GenBank/DDBJ whole genome shotgun (WGS) entry which is preliminary data.</text>
</comment>
<dbReference type="RefSeq" id="WP_309391006.1">
    <property type="nucleotide sequence ID" value="NZ_JADBEO010000016.1"/>
</dbReference>
<dbReference type="Proteomes" id="UP001181622">
    <property type="component" value="Unassembled WGS sequence"/>
</dbReference>
<evidence type="ECO:0000313" key="1">
    <source>
        <dbReference type="EMBL" id="MDR4306803.1"/>
    </source>
</evidence>
<sequence>MTTASTFSQTRARSAQARLAAAFAAFTLGALVVFTVGFAGPEMIHNAAHDARHATGFPCH</sequence>
<accession>A0ABU1DF98</accession>
<dbReference type="InterPro" id="IPR012667">
    <property type="entry name" value="CbtB_put"/>
</dbReference>
<evidence type="ECO:0000313" key="2">
    <source>
        <dbReference type="Proteomes" id="UP001181622"/>
    </source>
</evidence>
<protein>
    <submittedName>
        <fullName evidence="1">CbtB-domain containing protein</fullName>
    </submittedName>
</protein>
<reference evidence="1" key="1">
    <citation type="submission" date="2020-10" db="EMBL/GenBank/DDBJ databases">
        <authorList>
            <person name="Abbas A."/>
            <person name="Razzaq R."/>
            <person name="Waqas M."/>
            <person name="Abbas N."/>
            <person name="Nielsen T.K."/>
            <person name="Hansen L.H."/>
            <person name="Hussain S."/>
            <person name="Shahid M."/>
        </authorList>
    </citation>
    <scope>NUCLEOTIDE SEQUENCE</scope>
    <source>
        <strain evidence="1">S14</strain>
    </source>
</reference>
<proteinExistence type="predicted"/>
<name>A0ABU1DF98_9HYPH</name>
<keyword evidence="2" id="KW-1185">Reference proteome</keyword>
<dbReference type="Pfam" id="PF09489">
    <property type="entry name" value="CbtB"/>
    <property type="match status" value="1"/>
</dbReference>
<organism evidence="1 2">
    <name type="scientific">Chelatococcus sambhunathii</name>
    <dbReference type="NCBI Taxonomy" id="363953"/>
    <lineage>
        <taxon>Bacteria</taxon>
        <taxon>Pseudomonadati</taxon>
        <taxon>Pseudomonadota</taxon>
        <taxon>Alphaproteobacteria</taxon>
        <taxon>Hyphomicrobiales</taxon>
        <taxon>Chelatococcaceae</taxon>
        <taxon>Chelatococcus</taxon>
    </lineage>
</organism>
<dbReference type="NCBIfam" id="TIGR02459">
    <property type="entry name" value="CbtB"/>
    <property type="match status" value="1"/>
</dbReference>
<gene>
    <name evidence="1" type="ORF">IHQ68_09245</name>
</gene>
<dbReference type="EMBL" id="JADBEO010000016">
    <property type="protein sequence ID" value="MDR4306803.1"/>
    <property type="molecule type" value="Genomic_DNA"/>
</dbReference>